<dbReference type="SUPFAM" id="SSF103515">
    <property type="entry name" value="Autotransporter"/>
    <property type="match status" value="1"/>
</dbReference>
<protein>
    <recommendedName>
        <fullName evidence="3">Autotransporter domain-containing protein</fullName>
    </recommendedName>
</protein>
<keyword evidence="1 2" id="KW-0732">Signal</keyword>
<reference evidence="4 5" key="1">
    <citation type="submission" date="2016-01" db="EMBL/GenBank/DDBJ databases">
        <title>High potential of lignocellulose degradation of a new Verrucomicrobia species.</title>
        <authorList>
            <person name="Wang Y."/>
            <person name="Shi Y."/>
            <person name="Qiu Z."/>
            <person name="Liu S."/>
            <person name="Yang H."/>
        </authorList>
    </citation>
    <scope>NUCLEOTIDE SEQUENCE [LARGE SCALE GENOMIC DNA]</scope>
    <source>
        <strain evidence="4 5">TSB47</strain>
    </source>
</reference>
<dbReference type="Gene3D" id="2.40.128.130">
    <property type="entry name" value="Autotransporter beta-domain"/>
    <property type="match status" value="1"/>
</dbReference>
<dbReference type="InterPro" id="IPR006315">
    <property type="entry name" value="OM_autotransptr_brl_dom"/>
</dbReference>
<dbReference type="NCBIfam" id="TIGR02601">
    <property type="entry name" value="autotrns_rpt"/>
    <property type="match status" value="4"/>
</dbReference>
<evidence type="ECO:0000256" key="1">
    <source>
        <dbReference type="ARBA" id="ARBA00022729"/>
    </source>
</evidence>
<feature type="signal peptide" evidence="2">
    <location>
        <begin position="1"/>
        <end position="44"/>
    </location>
</feature>
<dbReference type="GO" id="GO:0019867">
    <property type="term" value="C:outer membrane"/>
    <property type="evidence" value="ECO:0007669"/>
    <property type="project" value="InterPro"/>
</dbReference>
<dbReference type="InterPro" id="IPR011050">
    <property type="entry name" value="Pectin_lyase_fold/virulence"/>
</dbReference>
<evidence type="ECO:0000313" key="4">
    <source>
        <dbReference type="EMBL" id="OAM88077.1"/>
    </source>
</evidence>
<proteinExistence type="predicted"/>
<dbReference type="NCBIfam" id="TIGR01414">
    <property type="entry name" value="autotrans_barl"/>
    <property type="match status" value="1"/>
</dbReference>
<evidence type="ECO:0000256" key="2">
    <source>
        <dbReference type="SAM" id="SignalP"/>
    </source>
</evidence>
<sequence length="1695" mass="169774">MLTELKTPKATPGASGRFARAAVPVKITAALALAFAFGATSALGQNWTGGAGTTDWNTAGNWDTGVPAPTGNVVINTGTSGPVISSGEINITGLSMGVSPGTGALTINGSGTLHIGTGATRFSQNNMAYLTVTDNARLIMDATNVDFAYNNASLVAVISGSALVENSGTGSVIFGERTGGMINVEVKDHATWKIQGSAATGLSLGWVTGTTVFTIRDSAVVSVWNGAAIIGYGANSVNTLTLSGSAAGARGTLEVKTGVQTHASNANSKLIFDGGVLKALSGSAAFIRGPLAMITQGDGAFIDSNGFNIGIQNTATFTGTSGLTKLGAGALTLNNTIGYTGTTAVEAGAIVLTTANQLASSGGVAVAAGGTLSAANLAQTLNGLSGAGAVNIGTGAATLGGTGSTAFSGNLTTSSLTKTGPGWLTLSGSNTISGDTTLDGGVLAIGSGGALGAATGKTLTFVSGTLAGGSAGATFAHTIAAQAGSRVALDSGAGGFTVSGAITGNAGLAKSGAGDVRLTGNLSGLAGPVSVSQGMLLTGDLNAGVSVAAGAGFGGAGTINGDVLFAGAGQIQVGFTHNDSTVTASSTLAITGSLGFGGNAILRFDMYEAGADTLTAGSAGFGGSTTIDLVNIQTGTFTLFKLASGTFSSAFVSSLLTTQDGGSPLNLRANAAYTLSADQKELQLISGKTSHVVKWTGATDGNWDSATADWQGGDTAFLNGDKVIFDGSDTAGNRDIALQDTGIVVSELSFTGNGSYTFTGGRLVVDKSSAGTLGGSFSGTAPTGAFTVDTTGTITLSNSTANLFLNGIDLRKGTLAGNADTLGQSANIALGASGAAALVFDQSADAAFTGTLTGGANAVLGKTGTGTLLLTADNSGFTGVTQLNGGTLAIADGVTFGSILATGSGGSLLVGNGATFSGSATLWDANVTLGNNARFEGSAVVLGTNATITLGNNSSFGSTVNIYEGSIVAGDNVAINGNAIIRSSGSLALGANSVVTGTIIVHAGEVSLGVSSTVHGAITGTGGTKDVLLGANSFVGGPVIIRSGHIQLQAGSKINDSVTALGSGHVHLLAGSEIVGDVTMGGSDACVGGAGKIGGIVQTSSTTAAVIRVVTYTDLDTYSAASPVLLETGRIIFGSTGTIMGSGTLATPSIEYSRDLTIDTSSINNPLTITGSLLGSGTLIKTGSSTAILAAPSSYTGETFVNEGSLIAGVTGALSPNSPRFTVAAGASLGLGGFDHTLSAVVNNGRIFIGANNAPVAGAKLTVTGAWSGTGGVSFNLVANDGARPMTDQLVFADAANVSGTTKVFLQFTDNRADKTRVVYDIAPLIVAEAGALPAGAFKLDDGRGYERVVISQRDYVLRVIDNRAELTATTAAEMPGALAVNATSLFASRAALSSVGQRLDHLRTLATTGEDLNYTWQAWTQGYYREDEIDTDAFSPDVGASYGVAEGKTHGFQAGVDKRKVITSKTGKGPKKYVTYGAFMDYTESEADLPHQTASTLKSTGLGGYISTHAGPWHTDLVARYTWDKYKITVGSTSMDTDGYTWSGMARVAYAYDYGTWSLLPQGQLIYQQRDVASATDAFGRNYVFGPANMRLNVPASFEGRVGATLRKAVRLGNRISLAPYVSALFLWEFKGNLTVTTVNNTAIKTDFGGESYLFSAGLPVRVSDALDIYAEASLQTGGPTESHNLNLGVNYRW</sequence>
<name>A0A178IFZ2_9BACT</name>
<dbReference type="SMART" id="SM00869">
    <property type="entry name" value="Autotransporter"/>
    <property type="match status" value="1"/>
</dbReference>
<comment type="caution">
    <text evidence="4">The sequence shown here is derived from an EMBL/GenBank/DDBJ whole genome shotgun (WGS) entry which is preliminary data.</text>
</comment>
<dbReference type="InterPro" id="IPR036709">
    <property type="entry name" value="Autotransporte_beta_dom_sf"/>
</dbReference>
<feature type="domain" description="Autotransporter" evidence="3">
    <location>
        <begin position="1412"/>
        <end position="1695"/>
    </location>
</feature>
<evidence type="ECO:0000313" key="5">
    <source>
        <dbReference type="Proteomes" id="UP000078486"/>
    </source>
</evidence>
<keyword evidence="5" id="KW-1185">Reference proteome</keyword>
<dbReference type="Gene3D" id="2.160.10.10">
    <property type="entry name" value="Hexapeptide repeat proteins"/>
    <property type="match status" value="1"/>
</dbReference>
<dbReference type="Proteomes" id="UP000078486">
    <property type="component" value="Unassembled WGS sequence"/>
</dbReference>
<accession>A0A178IFZ2</accession>
<feature type="chain" id="PRO_5008088794" description="Autotransporter domain-containing protein" evidence="2">
    <location>
        <begin position="45"/>
        <end position="1695"/>
    </location>
</feature>
<dbReference type="STRING" id="1184151.AW736_18560"/>
<dbReference type="InterPro" id="IPR005546">
    <property type="entry name" value="Autotransporte_beta"/>
</dbReference>
<dbReference type="EMBL" id="LRRQ01000144">
    <property type="protein sequence ID" value="OAM88077.1"/>
    <property type="molecule type" value="Genomic_DNA"/>
</dbReference>
<dbReference type="InterPro" id="IPR013425">
    <property type="entry name" value="Autotrns_rpt"/>
</dbReference>
<evidence type="ECO:0000259" key="3">
    <source>
        <dbReference type="PROSITE" id="PS51208"/>
    </source>
</evidence>
<organism evidence="4 5">
    <name type="scientific">Termitidicoccus mucosus</name>
    <dbReference type="NCBI Taxonomy" id="1184151"/>
    <lineage>
        <taxon>Bacteria</taxon>
        <taxon>Pseudomonadati</taxon>
        <taxon>Verrucomicrobiota</taxon>
        <taxon>Opitutia</taxon>
        <taxon>Opitutales</taxon>
        <taxon>Opitutaceae</taxon>
        <taxon>Termitidicoccus</taxon>
    </lineage>
</organism>
<dbReference type="PROSITE" id="PS51208">
    <property type="entry name" value="AUTOTRANSPORTER"/>
    <property type="match status" value="1"/>
</dbReference>
<dbReference type="Pfam" id="PF12951">
    <property type="entry name" value="PATR"/>
    <property type="match status" value="4"/>
</dbReference>
<dbReference type="SUPFAM" id="SSF51126">
    <property type="entry name" value="Pectin lyase-like"/>
    <property type="match status" value="1"/>
</dbReference>
<gene>
    <name evidence="4" type="ORF">AW736_18560</name>
</gene>